<dbReference type="Pfam" id="PF00862">
    <property type="entry name" value="GT-B_Sucrose_synth"/>
    <property type="match status" value="1"/>
</dbReference>
<keyword evidence="4" id="KW-0328">Glycosyltransferase</keyword>
<evidence type="ECO:0000256" key="3">
    <source>
        <dbReference type="ARBA" id="ARBA00020955"/>
    </source>
</evidence>
<dbReference type="NCBIfam" id="TIGR02470">
    <property type="entry name" value="sucr_synth"/>
    <property type="match status" value="1"/>
</dbReference>
<comment type="caution">
    <text evidence="12">The sequence shown here is derived from an EMBL/GenBank/DDBJ whole genome shotgun (WGS) entry which is preliminary data.</text>
</comment>
<dbReference type="GO" id="GO:0005985">
    <property type="term" value="P:sucrose metabolic process"/>
    <property type="evidence" value="ECO:0007669"/>
    <property type="project" value="UniProtKB-UniRule"/>
</dbReference>
<sequence>MMHNENFNLEPYQSALYSFFKMLLSEENRHLYLHSDIVDRFEKLCENHSELELKNTPMASFIHTIQEAVVIDPWIYVSTRFGPGRWAFFRFHIEALVQESVQIGEFLQFKEQVVQREHVDPWRLEIDFAPFQRDFPKLREQRSIGRGVEFLNRHLSTRLFADMRQGDNLIFNFLRVHQVEGQQLMLNDRIKNASELRESLRKVDLLLASKPQSHTWENVGHELQTMGFERGWGRTVAQIRDTMNLLVDILQAPDPSQLEQFLTRIPMIFKLAILSPHGYFGQANVFGLPDTGGQVVYILDQVKALEREMRKRLDESGLDLEPKIVVITRLIPDSGKTTCHQPLEPIAGTKNAVILRVPFRTETGEIIPHWISRFHIWPHLERFTLDVEKELLAELGGRPDLIIGNYSDGNLVATLLSQRLKVTQCIIAHALEKTKYLYSDLYWQENEANYHFSAQFTADLISMNAADFIITSTYQEIAGGKNSVGQYESYGAYTLPGLYRVVNGIDVFDPKFNIVSPGADETIYFPTTETERRFPALISDIEALIYGQASAECRGELVHSDKPLIFTMARLDTIKNISNLVEWYGRNPQLQECANLVIIGGHIDVQQSGDDEERYQIQRMHDLMNHYQLDRCVRWLGKRLDKRLSGEIYRYIADKKGVFIQPALFEAFGLTVIEAMSSGLPTFATIYGGPSEIIQDGISGFHIDPNSGDKVAEQLLAFFQRCQSESGYWEQISHAAIARIQSRYNWRLYAERLMTLSRVYGFWKYATNLERAETQRYLEMLYSLMYRQLVK</sequence>
<reference evidence="12 13" key="1">
    <citation type="submission" date="2016-12" db="EMBL/GenBank/DDBJ databases">
        <title>Thioflexothrix psekupsii D3 genome sequencing and assembly.</title>
        <authorList>
            <person name="Fomenkov A."/>
            <person name="Vincze T."/>
            <person name="Grabovich M."/>
            <person name="Anton B.P."/>
            <person name="Dubinina G."/>
            <person name="Orlova M."/>
            <person name="Belousova E."/>
            <person name="Roberts R.J."/>
        </authorList>
    </citation>
    <scope>NUCLEOTIDE SEQUENCE [LARGE SCALE GENOMIC DNA]</scope>
    <source>
        <strain evidence="12">D3</strain>
    </source>
</reference>
<evidence type="ECO:0000256" key="1">
    <source>
        <dbReference type="ARBA" id="ARBA00006530"/>
    </source>
</evidence>
<organism evidence="12 13">
    <name type="scientific">Thioflexithrix psekupsensis</name>
    <dbReference type="NCBI Taxonomy" id="1570016"/>
    <lineage>
        <taxon>Bacteria</taxon>
        <taxon>Pseudomonadati</taxon>
        <taxon>Pseudomonadota</taxon>
        <taxon>Gammaproteobacteria</taxon>
        <taxon>Thiotrichales</taxon>
        <taxon>Thioflexithrix</taxon>
    </lineage>
</organism>
<dbReference type="InterPro" id="IPR000368">
    <property type="entry name" value="Sucrose_synth_GT-B1"/>
</dbReference>
<dbReference type="Pfam" id="PF24862">
    <property type="entry name" value="SUS_EPBD"/>
    <property type="match status" value="1"/>
</dbReference>
<dbReference type="PANTHER" id="PTHR45839:SF7">
    <property type="entry name" value="SUCROSE SYNTHASE 1"/>
    <property type="match status" value="1"/>
</dbReference>
<evidence type="ECO:0000313" key="13">
    <source>
        <dbReference type="Proteomes" id="UP000194798"/>
    </source>
</evidence>
<dbReference type="Pfam" id="PF24861">
    <property type="entry name" value="SUS_N"/>
    <property type="match status" value="1"/>
</dbReference>
<evidence type="ECO:0000259" key="10">
    <source>
        <dbReference type="Pfam" id="PF24861"/>
    </source>
</evidence>
<proteinExistence type="inferred from homology"/>
<evidence type="ECO:0000313" key="12">
    <source>
        <dbReference type="EMBL" id="OUD15445.1"/>
    </source>
</evidence>
<feature type="domain" description="Sucrose synthase EPBD" evidence="11">
    <location>
        <begin position="146"/>
        <end position="234"/>
    </location>
</feature>
<evidence type="ECO:0000259" key="11">
    <source>
        <dbReference type="Pfam" id="PF24862"/>
    </source>
</evidence>
<evidence type="ECO:0000256" key="4">
    <source>
        <dbReference type="ARBA" id="ARBA00022676"/>
    </source>
</evidence>
<gene>
    <name evidence="12" type="ORF">TPSD3_02655</name>
</gene>
<evidence type="ECO:0000256" key="7">
    <source>
        <dbReference type="NCBIfam" id="TIGR02470"/>
    </source>
</evidence>
<dbReference type="Proteomes" id="UP000194798">
    <property type="component" value="Unassembled WGS sequence"/>
</dbReference>
<comment type="catalytic activity">
    <reaction evidence="6">
        <text>an NDP-alpha-D-glucose + D-fructose = a ribonucleoside 5'-diphosphate + sucrose + H(+)</text>
        <dbReference type="Rhea" id="RHEA:16241"/>
        <dbReference type="ChEBI" id="CHEBI:15378"/>
        <dbReference type="ChEBI" id="CHEBI:17992"/>
        <dbReference type="ChEBI" id="CHEBI:37721"/>
        <dbReference type="ChEBI" id="CHEBI:57930"/>
        <dbReference type="ChEBI" id="CHEBI:76533"/>
        <dbReference type="EC" id="2.4.1.13"/>
    </reaction>
</comment>
<dbReference type="InterPro" id="IPR001296">
    <property type="entry name" value="Glyco_trans_1"/>
</dbReference>
<keyword evidence="13" id="KW-1185">Reference proteome</keyword>
<dbReference type="Gene3D" id="3.10.450.330">
    <property type="match status" value="1"/>
</dbReference>
<dbReference type="PANTHER" id="PTHR45839">
    <property type="match status" value="1"/>
</dbReference>
<dbReference type="AlphaFoldDB" id="A0A251XC05"/>
<name>A0A251XC05_9GAMM</name>
<evidence type="ECO:0000259" key="9">
    <source>
        <dbReference type="Pfam" id="PF00862"/>
    </source>
</evidence>
<feature type="domain" description="Sucrose synthase N-terminal" evidence="10">
    <location>
        <begin position="12"/>
        <end position="111"/>
    </location>
</feature>
<keyword evidence="5" id="KW-0808">Transferase</keyword>
<accession>A0A251XC05</accession>
<feature type="domain" description="Sucrose synthase first GT-B" evidence="9">
    <location>
        <begin position="257"/>
        <end position="546"/>
    </location>
</feature>
<evidence type="ECO:0000256" key="2">
    <source>
        <dbReference type="ARBA" id="ARBA00012540"/>
    </source>
</evidence>
<dbReference type="InterPro" id="IPR056735">
    <property type="entry name" value="SUS_N"/>
</dbReference>
<dbReference type="SUPFAM" id="SSF53756">
    <property type="entry name" value="UDP-Glycosyltransferase/glycogen phosphorylase"/>
    <property type="match status" value="1"/>
</dbReference>
<dbReference type="GO" id="GO:0016157">
    <property type="term" value="F:sucrose synthase activity"/>
    <property type="evidence" value="ECO:0007669"/>
    <property type="project" value="UniProtKB-UniRule"/>
</dbReference>
<dbReference type="InterPro" id="IPR012820">
    <property type="entry name" value="Sucrose_synthase_pln/cyn"/>
</dbReference>
<dbReference type="Gene3D" id="1.20.120.1230">
    <property type="match status" value="1"/>
</dbReference>
<dbReference type="InterPro" id="IPR056736">
    <property type="entry name" value="SUS_EPBD"/>
</dbReference>
<dbReference type="Gene3D" id="3.40.50.2000">
    <property type="entry name" value="Glycogen Phosphorylase B"/>
    <property type="match status" value="2"/>
</dbReference>
<protein>
    <recommendedName>
        <fullName evidence="3 7">Sucrose synthase</fullName>
        <ecNumber evidence="2 7">2.4.1.13</ecNumber>
    </recommendedName>
</protein>
<comment type="similarity">
    <text evidence="1">Belongs to the glycosyltransferase 1 family.</text>
</comment>
<evidence type="ECO:0000259" key="8">
    <source>
        <dbReference type="Pfam" id="PF00534"/>
    </source>
</evidence>
<dbReference type="Pfam" id="PF00534">
    <property type="entry name" value="Glycos_transf_1"/>
    <property type="match status" value="1"/>
</dbReference>
<dbReference type="EC" id="2.4.1.13" evidence="2 7"/>
<dbReference type="EMBL" id="MSLT01000006">
    <property type="protein sequence ID" value="OUD15445.1"/>
    <property type="molecule type" value="Genomic_DNA"/>
</dbReference>
<feature type="domain" description="Glycosyl transferase family 1" evidence="8">
    <location>
        <begin position="559"/>
        <end position="718"/>
    </location>
</feature>
<evidence type="ECO:0000256" key="5">
    <source>
        <dbReference type="ARBA" id="ARBA00022679"/>
    </source>
</evidence>
<evidence type="ECO:0000256" key="6">
    <source>
        <dbReference type="ARBA" id="ARBA00049030"/>
    </source>
</evidence>